<dbReference type="SMART" id="SM00185">
    <property type="entry name" value="ARM"/>
    <property type="match status" value="6"/>
</dbReference>
<gene>
    <name evidence="3" type="primary">ARMC2</name>
    <name evidence="3" type="ORF">AOXY_G5845</name>
</gene>
<dbReference type="GO" id="GO:0007288">
    <property type="term" value="P:sperm axoneme assembly"/>
    <property type="evidence" value="ECO:0007669"/>
    <property type="project" value="TreeGrafter"/>
</dbReference>
<protein>
    <submittedName>
        <fullName evidence="3">Armadillo repeat-containing protein 2 isoform X1</fullName>
    </submittedName>
</protein>
<sequence>MEKKAEISKPFYVSSAPKQKTSAEIISEARKSLRTLKTQRPLTPREDQRKLFGPSSSRTPENRPPSAFSLHALNFDVPDSRPVTVKRLTPLEHIPKLPESPDNEVDTSPPLPKPPVDPVEVKRMSSARARLFKAASQGGLPPVIRPEESMKRLNSEPSLAKPSPPQAAQKNVFSKGQFRGSSPLLTEPTKADENEKEVFSKKACENSVSSRPGSGSDSIGSSSKASSRPSSSESTGARNRTGTGNESRTQEVETEEETYYWNAKIIPILQQLESAQNGNDVEYLCGTCVRLYGALEQGNMLERKCKKRASLLKALYKLIDIGSDQLSLQLAKLILALSVTGKNLLNVCKLIFKISRSENNDFLFENNSLTDSLLSVVCTEDVFSISEALLYCIGALKFLSGNSTILKELLNKGLVEILLQLMKKINDANKLNKTHFSISGHLLVQLTATLRNSVDQSRQRFLCSGALPELCVVLEQHGSDKDICTNIARIFSKLSSYNDCCAALANCSGCYQLFLALLKKHQKKQDFVVRIFFTLGNLTAKNNNAREQFFKEEGSIDDVLELFRVYYELDLTSKASKTHPKVEEERECVQTHPSEVEDVLIKLIRLLANLSIHPTVGTTLATNPICVGLLVKVLEYKSIDECEELVINAAATINNLSFYPVRNSVVRARQLHLAELLVKLLLSNNMEGILEAARVFGNLSQSKEVRDFIVQKNVYKFMVALLDAKNQDVCFSACGVLINLTVDKNKRVILREEGGIKKLIDCLRDLGPTDWQLASLVCKTLWNYSEKMTCAALSFGKEETKSLLHILSTYLEEDLALDYSSSEDLREFHKVCWETEFIPVAQQLMNRIQRHVTFLEPLTAPS</sequence>
<feature type="compositionally biased region" description="Polar residues" evidence="2">
    <location>
        <begin position="166"/>
        <end position="184"/>
    </location>
</feature>
<comment type="caution">
    <text evidence="3">The sequence shown here is derived from an EMBL/GenBank/DDBJ whole genome shotgun (WGS) entry which is preliminary data.</text>
</comment>
<dbReference type="AlphaFoldDB" id="A0AAD8GBC2"/>
<feature type="region of interest" description="Disordered" evidence="2">
    <location>
        <begin position="1"/>
        <end position="69"/>
    </location>
</feature>
<dbReference type="SUPFAM" id="SSF48371">
    <property type="entry name" value="ARM repeat"/>
    <property type="match status" value="1"/>
</dbReference>
<feature type="region of interest" description="Disordered" evidence="2">
    <location>
        <begin position="86"/>
        <end position="254"/>
    </location>
</feature>
<evidence type="ECO:0000256" key="2">
    <source>
        <dbReference type="SAM" id="MobiDB-lite"/>
    </source>
</evidence>
<name>A0AAD8GBC2_ACIOX</name>
<reference evidence="3" key="1">
    <citation type="submission" date="2022-02" db="EMBL/GenBank/DDBJ databases">
        <title>Atlantic sturgeon de novo genome assembly.</title>
        <authorList>
            <person name="Stock M."/>
            <person name="Klopp C."/>
            <person name="Guiguen Y."/>
            <person name="Cabau C."/>
            <person name="Parinello H."/>
            <person name="Santidrian Yebra-Pimentel E."/>
            <person name="Kuhl H."/>
            <person name="Dirks R.P."/>
            <person name="Guessner J."/>
            <person name="Wuertz S."/>
            <person name="Du K."/>
            <person name="Schartl M."/>
        </authorList>
    </citation>
    <scope>NUCLEOTIDE SEQUENCE</scope>
    <source>
        <strain evidence="3">STURGEONOMICS-FGT-2020</strain>
        <tissue evidence="3">Whole blood</tissue>
    </source>
</reference>
<feature type="compositionally biased region" description="Basic and acidic residues" evidence="2">
    <location>
        <begin position="145"/>
        <end position="154"/>
    </location>
</feature>
<organism evidence="3 4">
    <name type="scientific">Acipenser oxyrinchus oxyrinchus</name>
    <dbReference type="NCBI Taxonomy" id="40147"/>
    <lineage>
        <taxon>Eukaryota</taxon>
        <taxon>Metazoa</taxon>
        <taxon>Chordata</taxon>
        <taxon>Craniata</taxon>
        <taxon>Vertebrata</taxon>
        <taxon>Euteleostomi</taxon>
        <taxon>Actinopterygii</taxon>
        <taxon>Chondrostei</taxon>
        <taxon>Acipenseriformes</taxon>
        <taxon>Acipenseridae</taxon>
        <taxon>Acipenser</taxon>
    </lineage>
</organism>
<evidence type="ECO:0000313" key="4">
    <source>
        <dbReference type="Proteomes" id="UP001230051"/>
    </source>
</evidence>
<dbReference type="EMBL" id="JAGXEW010000005">
    <property type="protein sequence ID" value="KAK1171129.1"/>
    <property type="molecule type" value="Genomic_DNA"/>
</dbReference>
<dbReference type="Proteomes" id="UP001230051">
    <property type="component" value="Unassembled WGS sequence"/>
</dbReference>
<evidence type="ECO:0000256" key="1">
    <source>
        <dbReference type="PROSITE-ProRule" id="PRU00259"/>
    </source>
</evidence>
<proteinExistence type="predicted"/>
<accession>A0AAD8GBC2</accession>
<dbReference type="PANTHER" id="PTHR21356">
    <property type="entry name" value="ARMADILLO REPEAT CONTAINING 2"/>
    <property type="match status" value="1"/>
</dbReference>
<feature type="compositionally biased region" description="Low complexity" evidence="2">
    <location>
        <begin position="207"/>
        <end position="236"/>
    </location>
</feature>
<dbReference type="InterPro" id="IPR011989">
    <property type="entry name" value="ARM-like"/>
</dbReference>
<evidence type="ECO:0000313" key="3">
    <source>
        <dbReference type="EMBL" id="KAK1171129.1"/>
    </source>
</evidence>
<dbReference type="PROSITE" id="PS50176">
    <property type="entry name" value="ARM_REPEAT"/>
    <property type="match status" value="1"/>
</dbReference>
<feature type="repeat" description="ARM" evidence="1">
    <location>
        <begin position="713"/>
        <end position="755"/>
    </location>
</feature>
<dbReference type="PANTHER" id="PTHR21356:SF1">
    <property type="entry name" value="ARMADILLO REPEAT-CONTAINING PROTEIN 2"/>
    <property type="match status" value="1"/>
</dbReference>
<dbReference type="InterPro" id="IPR000225">
    <property type="entry name" value="Armadillo"/>
</dbReference>
<dbReference type="InterPro" id="IPR038905">
    <property type="entry name" value="ARMC2"/>
</dbReference>
<keyword evidence="4" id="KW-1185">Reference proteome</keyword>
<dbReference type="Gene3D" id="1.25.10.10">
    <property type="entry name" value="Leucine-rich Repeat Variant"/>
    <property type="match status" value="2"/>
</dbReference>
<feature type="compositionally biased region" description="Basic and acidic residues" evidence="2">
    <location>
        <begin position="189"/>
        <end position="204"/>
    </location>
</feature>
<dbReference type="InterPro" id="IPR016024">
    <property type="entry name" value="ARM-type_fold"/>
</dbReference>